<evidence type="ECO:0000313" key="3">
    <source>
        <dbReference type="Proteomes" id="UP000828251"/>
    </source>
</evidence>
<proteinExistence type="predicted"/>
<feature type="region of interest" description="Disordered" evidence="1">
    <location>
        <begin position="1"/>
        <end position="20"/>
    </location>
</feature>
<comment type="caution">
    <text evidence="2">The sequence shown here is derived from an EMBL/GenBank/DDBJ whole genome shotgun (WGS) entry which is preliminary data.</text>
</comment>
<name>A0A9D3V8C4_9ROSI</name>
<dbReference type="EMBL" id="JAIQCV010000008">
    <property type="protein sequence ID" value="KAH1073356.1"/>
    <property type="molecule type" value="Genomic_DNA"/>
</dbReference>
<accession>A0A9D3V8C4</accession>
<protein>
    <submittedName>
        <fullName evidence="2">Uncharacterized protein</fullName>
    </submittedName>
</protein>
<sequence length="144" mass="16121">MRYKTRGSSRSGSGRAQKSIFIRIDKPRPPTAVRRENNGTEASCRGIEVDVEARGRAATARLQLQGNKIRSLQSAPLQLQGDKAGGFNMLHCNFRKIIFAIICSFNLFHCNVREIRFTVFSLLRCNFKEIRLVASICSTATSGR</sequence>
<dbReference type="AlphaFoldDB" id="A0A9D3V8C4"/>
<organism evidence="2 3">
    <name type="scientific">Gossypium stocksii</name>
    <dbReference type="NCBI Taxonomy" id="47602"/>
    <lineage>
        <taxon>Eukaryota</taxon>
        <taxon>Viridiplantae</taxon>
        <taxon>Streptophyta</taxon>
        <taxon>Embryophyta</taxon>
        <taxon>Tracheophyta</taxon>
        <taxon>Spermatophyta</taxon>
        <taxon>Magnoliopsida</taxon>
        <taxon>eudicotyledons</taxon>
        <taxon>Gunneridae</taxon>
        <taxon>Pentapetalae</taxon>
        <taxon>rosids</taxon>
        <taxon>malvids</taxon>
        <taxon>Malvales</taxon>
        <taxon>Malvaceae</taxon>
        <taxon>Malvoideae</taxon>
        <taxon>Gossypium</taxon>
    </lineage>
</organism>
<gene>
    <name evidence="2" type="ORF">J1N35_025684</name>
</gene>
<dbReference type="Proteomes" id="UP000828251">
    <property type="component" value="Unassembled WGS sequence"/>
</dbReference>
<keyword evidence="3" id="KW-1185">Reference proteome</keyword>
<evidence type="ECO:0000313" key="2">
    <source>
        <dbReference type="EMBL" id="KAH1073356.1"/>
    </source>
</evidence>
<evidence type="ECO:0000256" key="1">
    <source>
        <dbReference type="SAM" id="MobiDB-lite"/>
    </source>
</evidence>
<reference evidence="2 3" key="1">
    <citation type="journal article" date="2021" name="Plant Biotechnol. J.">
        <title>Multi-omics assisted identification of the key and species-specific regulatory components of drought-tolerant mechanisms in Gossypium stocksii.</title>
        <authorList>
            <person name="Yu D."/>
            <person name="Ke L."/>
            <person name="Zhang D."/>
            <person name="Wu Y."/>
            <person name="Sun Y."/>
            <person name="Mei J."/>
            <person name="Sun J."/>
            <person name="Sun Y."/>
        </authorList>
    </citation>
    <scope>NUCLEOTIDE SEQUENCE [LARGE SCALE GENOMIC DNA]</scope>
    <source>
        <strain evidence="3">cv. E1</strain>
        <tissue evidence="2">Leaf</tissue>
    </source>
</reference>